<proteinExistence type="predicted"/>
<accession>A0A840F5E2</accession>
<dbReference type="SUPFAM" id="SSF144091">
    <property type="entry name" value="Rhomboid-like"/>
    <property type="match status" value="1"/>
</dbReference>
<sequence>MQHTASDERVETILGRRSTNIGNLRHDPIRSMITSMFWLDGAYWLPYLIGFTVFVAVAERWLGRWRLVAVGFGGHVVATLVSQFVLYEAIAARQADPALRSAVDVGVSYVMAALIGVLAYRTAGRWRVAYIAVCLVAFGTPLVVDGTFTDVGHATALLFGFAMYPLTRTLPRVRRARDWFARAASHPPIVRHRNS</sequence>
<evidence type="ECO:0000313" key="7">
    <source>
        <dbReference type="Proteomes" id="UP000551501"/>
    </source>
</evidence>
<keyword evidence="3 5" id="KW-1133">Transmembrane helix</keyword>
<dbReference type="Proteomes" id="UP000551501">
    <property type="component" value="Unassembled WGS sequence"/>
</dbReference>
<comment type="subcellular location">
    <subcellularLocation>
        <location evidence="1">Membrane</location>
        <topology evidence="1">Multi-pass membrane protein</topology>
    </subcellularLocation>
</comment>
<feature type="transmembrane region" description="Helical" evidence="5">
    <location>
        <begin position="41"/>
        <end position="58"/>
    </location>
</feature>
<evidence type="ECO:0000256" key="3">
    <source>
        <dbReference type="ARBA" id="ARBA00022989"/>
    </source>
</evidence>
<feature type="transmembrane region" description="Helical" evidence="5">
    <location>
        <begin position="98"/>
        <end position="120"/>
    </location>
</feature>
<feature type="transmembrane region" description="Helical" evidence="5">
    <location>
        <begin position="127"/>
        <end position="144"/>
    </location>
</feature>
<organism evidence="6 7">
    <name type="scientific">Gordonia humi</name>
    <dbReference type="NCBI Taxonomy" id="686429"/>
    <lineage>
        <taxon>Bacteria</taxon>
        <taxon>Bacillati</taxon>
        <taxon>Actinomycetota</taxon>
        <taxon>Actinomycetes</taxon>
        <taxon>Mycobacteriales</taxon>
        <taxon>Gordoniaceae</taxon>
        <taxon>Gordonia</taxon>
    </lineage>
</organism>
<evidence type="ECO:0000313" key="6">
    <source>
        <dbReference type="EMBL" id="MBB4137874.1"/>
    </source>
</evidence>
<name>A0A840F5E2_9ACTN</name>
<protein>
    <submittedName>
        <fullName evidence="6">Uncharacterized protein</fullName>
    </submittedName>
</protein>
<dbReference type="InterPro" id="IPR046862">
    <property type="entry name" value="Rhomboid_2"/>
</dbReference>
<dbReference type="Gene3D" id="1.20.1540.10">
    <property type="entry name" value="Rhomboid-like"/>
    <property type="match status" value="1"/>
</dbReference>
<reference evidence="6 7" key="1">
    <citation type="submission" date="2020-08" db="EMBL/GenBank/DDBJ databases">
        <title>Sequencing the genomes of 1000 actinobacteria strains.</title>
        <authorList>
            <person name="Klenk H.-P."/>
        </authorList>
    </citation>
    <scope>NUCLEOTIDE SEQUENCE [LARGE SCALE GENOMIC DNA]</scope>
    <source>
        <strain evidence="6 7">DSM 45298</strain>
    </source>
</reference>
<gene>
    <name evidence="6" type="ORF">BKA16_004426</name>
</gene>
<dbReference type="AlphaFoldDB" id="A0A840F5E2"/>
<evidence type="ECO:0000256" key="1">
    <source>
        <dbReference type="ARBA" id="ARBA00004141"/>
    </source>
</evidence>
<dbReference type="InterPro" id="IPR035952">
    <property type="entry name" value="Rhomboid-like_sf"/>
</dbReference>
<dbReference type="GO" id="GO:0016020">
    <property type="term" value="C:membrane"/>
    <property type="evidence" value="ECO:0007669"/>
    <property type="project" value="UniProtKB-SubCell"/>
</dbReference>
<feature type="transmembrane region" description="Helical" evidence="5">
    <location>
        <begin position="150"/>
        <end position="167"/>
    </location>
</feature>
<evidence type="ECO:0000256" key="2">
    <source>
        <dbReference type="ARBA" id="ARBA00022692"/>
    </source>
</evidence>
<evidence type="ECO:0000256" key="5">
    <source>
        <dbReference type="SAM" id="Phobius"/>
    </source>
</evidence>
<feature type="transmembrane region" description="Helical" evidence="5">
    <location>
        <begin position="65"/>
        <end position="86"/>
    </location>
</feature>
<keyword evidence="2 5" id="KW-0812">Transmembrane</keyword>
<evidence type="ECO:0000256" key="4">
    <source>
        <dbReference type="ARBA" id="ARBA00023136"/>
    </source>
</evidence>
<keyword evidence="7" id="KW-1185">Reference proteome</keyword>
<dbReference type="EMBL" id="JACIFP010000001">
    <property type="protein sequence ID" value="MBB4137874.1"/>
    <property type="molecule type" value="Genomic_DNA"/>
</dbReference>
<dbReference type="Pfam" id="PF20401">
    <property type="entry name" value="Rhomboid_2"/>
    <property type="match status" value="1"/>
</dbReference>
<comment type="caution">
    <text evidence="6">The sequence shown here is derived from an EMBL/GenBank/DDBJ whole genome shotgun (WGS) entry which is preliminary data.</text>
</comment>
<keyword evidence="4 5" id="KW-0472">Membrane</keyword>